<feature type="domain" description="Calcineurin-like phosphoesterase" evidence="1">
    <location>
        <begin position="25"/>
        <end position="189"/>
    </location>
</feature>
<organism evidence="2 3">
    <name type="scientific">Kibdelosporangium lantanae</name>
    <dbReference type="NCBI Taxonomy" id="1497396"/>
    <lineage>
        <taxon>Bacteria</taxon>
        <taxon>Bacillati</taxon>
        <taxon>Actinomycetota</taxon>
        <taxon>Actinomycetes</taxon>
        <taxon>Pseudonocardiales</taxon>
        <taxon>Pseudonocardiaceae</taxon>
        <taxon>Kibdelosporangium</taxon>
    </lineage>
</organism>
<dbReference type="PANTHER" id="PTHR45867:SF3">
    <property type="entry name" value="ACID PHOSPHATASE TYPE 7"/>
    <property type="match status" value="1"/>
</dbReference>
<evidence type="ECO:0000259" key="1">
    <source>
        <dbReference type="Pfam" id="PF00149"/>
    </source>
</evidence>
<evidence type="ECO:0000313" key="3">
    <source>
        <dbReference type="Proteomes" id="UP001597045"/>
    </source>
</evidence>
<protein>
    <submittedName>
        <fullName evidence="2">Metallophosphoesterase family protein</fullName>
        <ecNumber evidence="2">3.1.-.-</ecNumber>
    </submittedName>
</protein>
<dbReference type="GO" id="GO:0016787">
    <property type="term" value="F:hydrolase activity"/>
    <property type="evidence" value="ECO:0007669"/>
    <property type="project" value="UniProtKB-KW"/>
</dbReference>
<feature type="non-terminal residue" evidence="2">
    <location>
        <position position="1"/>
    </location>
</feature>
<name>A0ABW3MD15_9PSEU</name>
<dbReference type="Gene3D" id="3.60.21.10">
    <property type="match status" value="1"/>
</dbReference>
<comment type="caution">
    <text evidence="2">The sequence shown here is derived from an EMBL/GenBank/DDBJ whole genome shotgun (WGS) entry which is preliminary data.</text>
</comment>
<keyword evidence="3" id="KW-1185">Reference proteome</keyword>
<proteinExistence type="predicted"/>
<dbReference type="InterPro" id="IPR029052">
    <property type="entry name" value="Metallo-depent_PP-like"/>
</dbReference>
<evidence type="ECO:0000313" key="2">
    <source>
        <dbReference type="EMBL" id="MFD1048437.1"/>
    </source>
</evidence>
<dbReference type="Pfam" id="PF00149">
    <property type="entry name" value="Metallophos"/>
    <property type="match status" value="1"/>
</dbReference>
<dbReference type="SUPFAM" id="SSF56300">
    <property type="entry name" value="Metallo-dependent phosphatases"/>
    <property type="match status" value="1"/>
</dbReference>
<accession>A0ABW3MD15</accession>
<keyword evidence="2" id="KW-0378">Hydrolase</keyword>
<dbReference type="InterPro" id="IPR004843">
    <property type="entry name" value="Calcineurin-like_PHP"/>
</dbReference>
<gene>
    <name evidence="2" type="ORF">ACFQ1S_24340</name>
</gene>
<reference evidence="3" key="1">
    <citation type="journal article" date="2019" name="Int. J. Syst. Evol. Microbiol.">
        <title>The Global Catalogue of Microorganisms (GCM) 10K type strain sequencing project: providing services to taxonomists for standard genome sequencing and annotation.</title>
        <authorList>
            <consortium name="The Broad Institute Genomics Platform"/>
            <consortium name="The Broad Institute Genome Sequencing Center for Infectious Disease"/>
            <person name="Wu L."/>
            <person name="Ma J."/>
        </authorList>
    </citation>
    <scope>NUCLEOTIDE SEQUENCE [LARGE SCALE GENOMIC DNA]</scope>
    <source>
        <strain evidence="3">JCM 31486</strain>
    </source>
</reference>
<sequence length="268" mass="29768">GLYWVLPGDIADRCTASSSSCVHPKTAKLVQQMNPAAVITMGDNQYDDAHLSDFQKYYDKTWGKFKNITHPIPGNHETYDSPAFGGYHDYFGKIATPNGKNYYSWEMGNWHFIALDSNDFVNDDLAEAPQITWLKQDLANNRKGCVAAYYHHPRWSSGDHGDQPDAAVFWDLMVQNKVDLVLNGHDHDYERFVPMNASGKSDPNGPVEIVGGTGGAPLYPIHSEHPTTAKLLRTFGVLKLSLTDTSFTTQLIGVDGKVLDSSPTYTCH</sequence>
<dbReference type="EC" id="3.1.-.-" evidence="2"/>
<dbReference type="Proteomes" id="UP001597045">
    <property type="component" value="Unassembled WGS sequence"/>
</dbReference>
<dbReference type="PANTHER" id="PTHR45867">
    <property type="entry name" value="PURPLE ACID PHOSPHATASE"/>
    <property type="match status" value="1"/>
</dbReference>
<dbReference type="EMBL" id="JBHTIS010001593">
    <property type="protein sequence ID" value="MFD1048437.1"/>
    <property type="molecule type" value="Genomic_DNA"/>
</dbReference>